<evidence type="ECO:0000256" key="9">
    <source>
        <dbReference type="RuleBase" id="RU003370"/>
    </source>
</evidence>
<dbReference type="InterPro" id="IPR019810">
    <property type="entry name" value="Citrate_synthase_AS"/>
</dbReference>
<dbReference type="Proteomes" id="UP000230859">
    <property type="component" value="Unassembled WGS sequence"/>
</dbReference>
<dbReference type="NCBIfam" id="NF004126">
    <property type="entry name" value="PRK05614.1"/>
    <property type="match status" value="1"/>
</dbReference>
<dbReference type="GO" id="GO:0006099">
    <property type="term" value="P:tricarboxylic acid cycle"/>
    <property type="evidence" value="ECO:0007669"/>
    <property type="project" value="UniProtKB-UniRule"/>
</dbReference>
<evidence type="ECO:0000313" key="12">
    <source>
        <dbReference type="Proteomes" id="UP000230859"/>
    </source>
</evidence>
<evidence type="ECO:0000256" key="8">
    <source>
        <dbReference type="PIRSR" id="PIRSR001369-1"/>
    </source>
</evidence>
<dbReference type="NCBIfam" id="TIGR01798">
    <property type="entry name" value="cit_synth_I"/>
    <property type="match status" value="1"/>
</dbReference>
<dbReference type="GO" id="GO:0036440">
    <property type="term" value="F:citrate synthase activity"/>
    <property type="evidence" value="ECO:0007669"/>
    <property type="project" value="UniProtKB-EC"/>
</dbReference>
<dbReference type="PIRSF" id="PIRSF001369">
    <property type="entry name" value="Citrate_synth"/>
    <property type="match status" value="1"/>
</dbReference>
<dbReference type="PRINTS" id="PR00143">
    <property type="entry name" value="CITRTSNTHASE"/>
</dbReference>
<evidence type="ECO:0000256" key="4">
    <source>
        <dbReference type="ARBA" id="ARBA00022679"/>
    </source>
</evidence>
<dbReference type="UniPathway" id="UPA00223">
    <property type="reaction ID" value="UER00717"/>
</dbReference>
<reference evidence="11 12" key="1">
    <citation type="submission" date="2017-09" db="EMBL/GenBank/DDBJ databases">
        <title>Depth-based differentiation of microbial function through sediment-hosted aquifers and enrichment of novel symbionts in the deep terrestrial subsurface.</title>
        <authorList>
            <person name="Probst A.J."/>
            <person name="Ladd B."/>
            <person name="Jarett J.K."/>
            <person name="Geller-Mcgrath D.E."/>
            <person name="Sieber C.M."/>
            <person name="Emerson J.B."/>
            <person name="Anantharaman K."/>
            <person name="Thomas B.C."/>
            <person name="Malmstrom R."/>
            <person name="Stieglmeier M."/>
            <person name="Klingl A."/>
            <person name="Woyke T."/>
            <person name="Ryan C.M."/>
            <person name="Banfield J.F."/>
        </authorList>
    </citation>
    <scope>NUCLEOTIDE SEQUENCE [LARGE SCALE GENOMIC DNA]</scope>
    <source>
        <strain evidence="11">CG11_big_fil_rev_8_21_14_0_20_45_26</strain>
    </source>
</reference>
<dbReference type="EMBL" id="PCVY01000003">
    <property type="protein sequence ID" value="PIQ87565.1"/>
    <property type="molecule type" value="Genomic_DNA"/>
</dbReference>
<dbReference type="Pfam" id="PF00285">
    <property type="entry name" value="Citrate_synt"/>
    <property type="match status" value="1"/>
</dbReference>
<organism evidence="11 12">
    <name type="scientific">Candidatus Abzuiibacterium crystallinum</name>
    <dbReference type="NCBI Taxonomy" id="1974748"/>
    <lineage>
        <taxon>Bacteria</taxon>
        <taxon>Pseudomonadati</taxon>
        <taxon>Candidatus Omnitrophota</taxon>
        <taxon>Candidatus Abzuiibacterium</taxon>
    </lineage>
</organism>
<dbReference type="Gene3D" id="2.20.28.60">
    <property type="match status" value="1"/>
</dbReference>
<keyword evidence="11" id="KW-0012">Acyltransferase</keyword>
<feature type="active site" evidence="8">
    <location>
        <position position="322"/>
    </location>
</feature>
<dbReference type="AlphaFoldDB" id="A0A2H0LVN5"/>
<evidence type="ECO:0000256" key="6">
    <source>
        <dbReference type="NCBIfam" id="TIGR01798"/>
    </source>
</evidence>
<dbReference type="InterPro" id="IPR016142">
    <property type="entry name" value="Citrate_synth-like_lrg_a-sub"/>
</dbReference>
<gene>
    <name evidence="11" type="primary">gltA</name>
    <name evidence="11" type="ORF">COV74_00390</name>
</gene>
<keyword evidence="4 7" id="KW-0808">Transferase</keyword>
<dbReference type="InterPro" id="IPR002020">
    <property type="entry name" value="Citrate_synthase"/>
</dbReference>
<keyword evidence="3 9" id="KW-0816">Tricarboxylic acid cycle</keyword>
<dbReference type="FunFam" id="1.10.230.10:FF:000002">
    <property type="entry name" value="Citrate synthase"/>
    <property type="match status" value="1"/>
</dbReference>
<protein>
    <recommendedName>
        <fullName evidence="6 7">Citrate synthase</fullName>
    </recommendedName>
</protein>
<dbReference type="InterPro" id="IPR024176">
    <property type="entry name" value="Citrate_synthase_bac-typ"/>
</dbReference>
<proteinExistence type="inferred from homology"/>
<feature type="active site" evidence="8">
    <location>
        <position position="379"/>
    </location>
</feature>
<name>A0A2H0LVN5_9BACT</name>
<evidence type="ECO:0000313" key="11">
    <source>
        <dbReference type="EMBL" id="PIQ87565.1"/>
    </source>
</evidence>
<dbReference type="SUPFAM" id="SSF48256">
    <property type="entry name" value="Citrate synthase"/>
    <property type="match status" value="1"/>
</dbReference>
<dbReference type="InterPro" id="IPR010953">
    <property type="entry name" value="Citrate_synthase_typ-I"/>
</dbReference>
<dbReference type="PROSITE" id="PS00480">
    <property type="entry name" value="CITRATE_SYNTHASE"/>
    <property type="match status" value="1"/>
</dbReference>
<dbReference type="Gene3D" id="1.10.580.10">
    <property type="entry name" value="Citrate Synthase, domain 1"/>
    <property type="match status" value="1"/>
</dbReference>
<comment type="pathway">
    <text evidence="1 9">Carbohydrate metabolism; tricarboxylic acid cycle; isocitrate from oxaloacetate: step 1/2.</text>
</comment>
<comment type="catalytic activity">
    <reaction evidence="5 9">
        <text>oxaloacetate + acetyl-CoA + H2O = citrate + CoA + H(+)</text>
        <dbReference type="Rhea" id="RHEA:16845"/>
        <dbReference type="ChEBI" id="CHEBI:15377"/>
        <dbReference type="ChEBI" id="CHEBI:15378"/>
        <dbReference type="ChEBI" id="CHEBI:16452"/>
        <dbReference type="ChEBI" id="CHEBI:16947"/>
        <dbReference type="ChEBI" id="CHEBI:57287"/>
        <dbReference type="ChEBI" id="CHEBI:57288"/>
        <dbReference type="EC" id="2.3.3.16"/>
    </reaction>
</comment>
<evidence type="ECO:0000256" key="2">
    <source>
        <dbReference type="ARBA" id="ARBA00010566"/>
    </source>
</evidence>
<accession>A0A2H0LVN5</accession>
<dbReference type="InterPro" id="IPR016143">
    <property type="entry name" value="Citrate_synth-like_sm_a-sub"/>
</dbReference>
<dbReference type="CDD" id="cd06114">
    <property type="entry name" value="EcCS_like"/>
    <property type="match status" value="1"/>
</dbReference>
<dbReference type="PANTHER" id="PTHR42871:SF1">
    <property type="entry name" value="CITRATE SYNTHASE"/>
    <property type="match status" value="1"/>
</dbReference>
<dbReference type="GO" id="GO:0005737">
    <property type="term" value="C:cytoplasm"/>
    <property type="evidence" value="ECO:0007669"/>
    <property type="project" value="InterPro"/>
</dbReference>
<dbReference type="PANTHER" id="PTHR42871">
    <property type="entry name" value="CITRATE SYNTHASE"/>
    <property type="match status" value="1"/>
</dbReference>
<sequence>MAKEQAIKKKTEKSSRQTLSAQLVLPEKTLELPIIVGTENEKAVDISKLRSETSYITLDNGFMNTGACRSAITYIDGEKGILRYRGIPIEQLAGNATFVEVAYLLIYGKLPNKDELALARKLLSRHAMIHEDMKRFFDGYPAAAHPMAILSSMICSLSSYYPETLDLSHPEDVNLTIIRLISKVRTIAAFSYKKSIGQPFVYQQDKLSYCANFLNMMFSIPTREYLIDQDVVDALNLLLILHADHEQNCSTSTVRLAGSSQANLYASISAGICALWGPLHGGANEAVIRMLQQISDEGGNCKKFVALAKDKQSKFRLMGFGHRVYKNYDPRAAVLKKSAKKILSKMGKNDPLLMLAQELEEIALKDSYFIEKKLYPNVDFYSGIIYRAIGIPSSMFTVMFALGRLPGWIAQWKEMVGDPDSKLGRPRQIYIGEKERPFVPLEKRR</sequence>
<evidence type="ECO:0000256" key="7">
    <source>
        <dbReference type="PIRNR" id="PIRNR001369"/>
    </source>
</evidence>
<evidence type="ECO:0000256" key="1">
    <source>
        <dbReference type="ARBA" id="ARBA00004751"/>
    </source>
</evidence>
<evidence type="ECO:0000256" key="5">
    <source>
        <dbReference type="ARBA" id="ARBA00049288"/>
    </source>
</evidence>
<comment type="similarity">
    <text evidence="2 7 10">Belongs to the citrate synthase family.</text>
</comment>
<evidence type="ECO:0000256" key="10">
    <source>
        <dbReference type="RuleBase" id="RU003406"/>
    </source>
</evidence>
<dbReference type="InterPro" id="IPR036969">
    <property type="entry name" value="Citrate_synthase_sf"/>
</dbReference>
<evidence type="ECO:0000256" key="3">
    <source>
        <dbReference type="ARBA" id="ARBA00022532"/>
    </source>
</evidence>
<comment type="caution">
    <text evidence="11">The sequence shown here is derived from an EMBL/GenBank/DDBJ whole genome shotgun (WGS) entry which is preliminary data.</text>
</comment>
<dbReference type="Gene3D" id="1.10.230.10">
    <property type="entry name" value="Cytochrome P450-Terp, domain 2"/>
    <property type="match status" value="1"/>
</dbReference>